<keyword evidence="2" id="KW-1185">Reference proteome</keyword>
<accession>A0ABQ3GGV7</accession>
<dbReference type="Pfam" id="PF26125">
    <property type="entry name" value="AcrVA2-like"/>
    <property type="match status" value="1"/>
</dbReference>
<name>A0ABQ3GGV7_9BURK</name>
<protein>
    <submittedName>
        <fullName evidence="1">Uncharacterized protein</fullName>
    </submittedName>
</protein>
<dbReference type="RefSeq" id="WP_189691085.1">
    <property type="nucleotide sequence ID" value="NZ_BMYK01000052.1"/>
</dbReference>
<evidence type="ECO:0000313" key="1">
    <source>
        <dbReference type="EMBL" id="GHD04705.1"/>
    </source>
</evidence>
<organism evidence="1 2">
    <name type="scientific">Pseudorhodoferax aquiterrae</name>
    <dbReference type="NCBI Taxonomy" id="747304"/>
    <lineage>
        <taxon>Bacteria</taxon>
        <taxon>Pseudomonadati</taxon>
        <taxon>Pseudomonadota</taxon>
        <taxon>Betaproteobacteria</taxon>
        <taxon>Burkholderiales</taxon>
        <taxon>Comamonadaceae</taxon>
    </lineage>
</organism>
<comment type="caution">
    <text evidence="1">The sequence shown here is derived from an EMBL/GenBank/DDBJ whole genome shotgun (WGS) entry which is preliminary data.</text>
</comment>
<reference evidence="2" key="1">
    <citation type="journal article" date="2019" name="Int. J. Syst. Evol. Microbiol.">
        <title>The Global Catalogue of Microorganisms (GCM) 10K type strain sequencing project: providing services to taxonomists for standard genome sequencing and annotation.</title>
        <authorList>
            <consortium name="The Broad Institute Genomics Platform"/>
            <consortium name="The Broad Institute Genome Sequencing Center for Infectious Disease"/>
            <person name="Wu L."/>
            <person name="Ma J."/>
        </authorList>
    </citation>
    <scope>NUCLEOTIDE SEQUENCE [LARGE SCALE GENOMIC DNA]</scope>
    <source>
        <strain evidence="2">KCTC 23314</strain>
    </source>
</reference>
<dbReference type="InterPro" id="IPR058915">
    <property type="entry name" value="AcrVA2-like"/>
</dbReference>
<proteinExistence type="predicted"/>
<dbReference type="Proteomes" id="UP000626210">
    <property type="component" value="Unassembled WGS sequence"/>
</dbReference>
<dbReference type="EMBL" id="BMYK01000052">
    <property type="protein sequence ID" value="GHD04705.1"/>
    <property type="molecule type" value="Genomic_DNA"/>
</dbReference>
<gene>
    <name evidence="1" type="ORF">GCM10007320_65850</name>
</gene>
<sequence>MQPVVEPVVSLLLYVCSQASEIGDGTRQPANPTPKHTKRGWRLFPAEKPTTWDVGVRMGSALRRAYQARQTGVSGEHGGPEPHVRIAHWHGFWSGPLKRPDGKEIPNSERRFDVRWLPPIAVNVKDVDQLAAVIKPVK</sequence>
<evidence type="ECO:0000313" key="2">
    <source>
        <dbReference type="Proteomes" id="UP000626210"/>
    </source>
</evidence>